<dbReference type="InterPro" id="IPR001683">
    <property type="entry name" value="PX_dom"/>
</dbReference>
<keyword evidence="5" id="KW-1185">Reference proteome</keyword>
<evidence type="ECO:0000313" key="5">
    <source>
        <dbReference type="Proteomes" id="UP000054937"/>
    </source>
</evidence>
<feature type="transmembrane region" description="Helical" evidence="2">
    <location>
        <begin position="61"/>
        <end position="87"/>
    </location>
</feature>
<gene>
    <name evidence="4" type="ORF">PPERSA_12725</name>
</gene>
<protein>
    <submittedName>
        <fullName evidence="4">Phox homologous domain</fullName>
    </submittedName>
</protein>
<keyword evidence="2" id="KW-0472">Membrane</keyword>
<organism evidence="4 5">
    <name type="scientific">Pseudocohnilembus persalinus</name>
    <name type="common">Ciliate</name>
    <dbReference type="NCBI Taxonomy" id="266149"/>
    <lineage>
        <taxon>Eukaryota</taxon>
        <taxon>Sar</taxon>
        <taxon>Alveolata</taxon>
        <taxon>Ciliophora</taxon>
        <taxon>Intramacronucleata</taxon>
        <taxon>Oligohymenophorea</taxon>
        <taxon>Scuticociliatia</taxon>
        <taxon>Philasterida</taxon>
        <taxon>Pseudocohnilembidae</taxon>
        <taxon>Pseudocohnilembus</taxon>
    </lineage>
</organism>
<feature type="compositionally biased region" description="Polar residues" evidence="1">
    <location>
        <begin position="383"/>
        <end position="418"/>
    </location>
</feature>
<feature type="region of interest" description="Disordered" evidence="1">
    <location>
        <begin position="365"/>
        <end position="452"/>
    </location>
</feature>
<accession>A0A0V0QTM8</accession>
<sequence>MASALFDGLGIILGYIDTGYYIYLYNKQNWQLISLITILAYLYQTYVMSTEYKKKIPYMIYHLYFWIILAFNSIAALVFGILLVFQAGDKGSIFNWSQAIIVLGLIIIQIGLFVLKRHDVYSLQGLPFFTNGLVNIIPAADIGQDNLRQSMLKQSFLASNLLKIEVKKAIIKENEQLVQLNIIYQEQVIKTQKTKYDFQFFEQQLRKFMDQNPELYQAFNESKLPNFSEYFDDDWARIIILLQPIFKTLQRRVEFYQDFLYQFLDLPQNLINQIKQVLKEDNQEQLMMDTENNSRHIYTEVYTAPKYNTQKNDLQVQNNTSKTEFKSPLKKKDKQLSRGDMKYNNLESINDVEDGEQDEIVQDYQNKKKNGKKKKNKQISFVEPQQLNRNTNAQKQKSISNENKSLFVTSTNEIQPRNGSIESYESEISGQNNNDDKQNQGDSGNKKNRFNNNNQQFTSLYFNVSIKDFVSIHDHFEYIISVNYADNPKKIWKVQKRYNDFEDLNKNLKKVLKGELPKLPGKKILMEEKRDFKKFKAKKINTETKIDNNESYVVYRFQILCEGQKVKILEKRYRQFDDLNDSLKIRYTNHKQQKPELYKDIQFPEFPPKLSAFGFKTSTKHREEKLVEYLNALFQLPEIGQSYVFINFVQIPLQQQQNRSKKVSKEDNNLKLLNNKPKTSSEEIKNNKSAERYYQEDYDYGDLVDSYKIDNLGPRFVKESQEEVNFFS</sequence>
<evidence type="ECO:0000256" key="1">
    <source>
        <dbReference type="SAM" id="MobiDB-lite"/>
    </source>
</evidence>
<dbReference type="EMBL" id="LDAU01000106">
    <property type="protein sequence ID" value="KRX05547.1"/>
    <property type="molecule type" value="Genomic_DNA"/>
</dbReference>
<dbReference type="AlphaFoldDB" id="A0A0V0QTM8"/>
<dbReference type="SUPFAM" id="SSF64268">
    <property type="entry name" value="PX domain"/>
    <property type="match status" value="2"/>
</dbReference>
<dbReference type="GO" id="GO:0035091">
    <property type="term" value="F:phosphatidylinositol binding"/>
    <property type="evidence" value="ECO:0007669"/>
    <property type="project" value="InterPro"/>
</dbReference>
<keyword evidence="2" id="KW-1133">Transmembrane helix</keyword>
<dbReference type="PROSITE" id="PS50195">
    <property type="entry name" value="PX"/>
    <property type="match status" value="1"/>
</dbReference>
<feature type="compositionally biased region" description="Basic and acidic residues" evidence="1">
    <location>
        <begin position="679"/>
        <end position="688"/>
    </location>
</feature>
<feature type="transmembrane region" description="Helical" evidence="2">
    <location>
        <begin position="5"/>
        <end position="24"/>
    </location>
</feature>
<dbReference type="OrthoDB" id="5975050at2759"/>
<keyword evidence="2" id="KW-0812">Transmembrane</keyword>
<evidence type="ECO:0000259" key="3">
    <source>
        <dbReference type="PROSITE" id="PS50195"/>
    </source>
</evidence>
<name>A0A0V0QTM8_PSEPJ</name>
<dbReference type="InterPro" id="IPR036871">
    <property type="entry name" value="PX_dom_sf"/>
</dbReference>
<dbReference type="InParanoid" id="A0A0V0QTM8"/>
<dbReference type="CDD" id="cd06093">
    <property type="entry name" value="PX_domain"/>
    <property type="match status" value="1"/>
</dbReference>
<feature type="compositionally biased region" description="Basic residues" evidence="1">
    <location>
        <begin position="367"/>
        <end position="377"/>
    </location>
</feature>
<evidence type="ECO:0000313" key="4">
    <source>
        <dbReference type="EMBL" id="KRX05547.1"/>
    </source>
</evidence>
<feature type="domain" description="PX" evidence="3">
    <location>
        <begin position="456"/>
        <end position="656"/>
    </location>
</feature>
<feature type="transmembrane region" description="Helical" evidence="2">
    <location>
        <begin position="93"/>
        <end position="115"/>
    </location>
</feature>
<comment type="caution">
    <text evidence="4">The sequence shown here is derived from an EMBL/GenBank/DDBJ whole genome shotgun (WGS) entry which is preliminary data.</text>
</comment>
<proteinExistence type="predicted"/>
<feature type="region of interest" description="Disordered" evidence="1">
    <location>
        <begin position="318"/>
        <end position="341"/>
    </location>
</feature>
<feature type="region of interest" description="Disordered" evidence="1">
    <location>
        <begin position="658"/>
        <end position="688"/>
    </location>
</feature>
<reference evidence="4 5" key="1">
    <citation type="journal article" date="2015" name="Sci. Rep.">
        <title>Genome of the facultative scuticociliatosis pathogen Pseudocohnilembus persalinus provides insight into its virulence through horizontal gene transfer.</title>
        <authorList>
            <person name="Xiong J."/>
            <person name="Wang G."/>
            <person name="Cheng J."/>
            <person name="Tian M."/>
            <person name="Pan X."/>
            <person name="Warren A."/>
            <person name="Jiang C."/>
            <person name="Yuan D."/>
            <person name="Miao W."/>
        </authorList>
    </citation>
    <scope>NUCLEOTIDE SEQUENCE [LARGE SCALE GENOMIC DNA]</scope>
    <source>
        <strain evidence="4">36N120E</strain>
    </source>
</reference>
<dbReference type="OMA" id="CKYCEEY"/>
<dbReference type="Gene3D" id="3.30.1520.10">
    <property type="entry name" value="Phox-like domain"/>
    <property type="match status" value="2"/>
</dbReference>
<evidence type="ECO:0000256" key="2">
    <source>
        <dbReference type="SAM" id="Phobius"/>
    </source>
</evidence>
<dbReference type="Pfam" id="PF00787">
    <property type="entry name" value="PX"/>
    <property type="match status" value="2"/>
</dbReference>
<dbReference type="SMART" id="SM00312">
    <property type="entry name" value="PX"/>
    <property type="match status" value="1"/>
</dbReference>
<dbReference type="Proteomes" id="UP000054937">
    <property type="component" value="Unassembled WGS sequence"/>
</dbReference>
<feature type="transmembrane region" description="Helical" evidence="2">
    <location>
        <begin position="30"/>
        <end position="49"/>
    </location>
</feature>
<feature type="compositionally biased region" description="Low complexity" evidence="1">
    <location>
        <begin position="420"/>
        <end position="433"/>
    </location>
</feature>